<accession>A0A7G3UNI4</accession>
<organism evidence="2 3">
    <name type="scientific">Streptomyces tsukubensis (strain DSM 42081 / NBRC 108919 / NRRL 18488 / 9993)</name>
    <dbReference type="NCBI Taxonomy" id="1114943"/>
    <lineage>
        <taxon>Bacteria</taxon>
        <taxon>Bacillati</taxon>
        <taxon>Actinomycetota</taxon>
        <taxon>Actinomycetes</taxon>
        <taxon>Kitasatosporales</taxon>
        <taxon>Streptomycetaceae</taxon>
        <taxon>Streptomyces</taxon>
    </lineage>
</organism>
<sequence>MLPPEEYAEITARLRPVPERRPVRTVAAAVCAVLGLGLIGGAVTAAVLTGGAGGGSGAESAYDRAHTLWHTAPVDSLFPRTVRGLKAGPGKADRVWTRIAVAPDSDCVTALDPGLAATLSKTGCARVVRATYTDATSTNVTTVGMVFTGADEHDMAALAQRVDTQSLDERPDLLPRAFPAKGTVAERFGAAQRASWSLKVLPDAPVVVYAVSGFADGRAAEGPQPVAAARDATSTAPVAQAGLGHEAAGLAAGAERALRAALNPPTEAPE</sequence>
<reference evidence="2 3" key="1">
    <citation type="journal article" date="2012" name="J. Bacteriol.">
        <title>Draft genome of Streptomyces tsukubaensis NRRL 18488, the producer of the clinically important immunosuppressant tacrolimus (FK506).</title>
        <authorList>
            <person name="Barreiro C."/>
            <person name="Prieto C."/>
            <person name="Sola-Landa A."/>
            <person name="Solera E."/>
            <person name="Martinez-Castro M."/>
            <person name="Perez-Redondo R."/>
            <person name="Garcia-Estrada C."/>
            <person name="Aparicio J.F."/>
            <person name="Fernandez-Martinez L.T."/>
            <person name="Santos-Aberturas J."/>
            <person name="Salehi-Najafabadi Z."/>
            <person name="Rodriguez-Garcia A."/>
            <person name="Tauch A."/>
            <person name="Martin J.F."/>
        </authorList>
    </citation>
    <scope>NUCLEOTIDE SEQUENCE [LARGE SCALE GENOMIC DNA]</scope>
    <source>
        <strain evidence="3">DSM 42081 / NBRC 108919 / NRRL 18488 / 9993</strain>
    </source>
</reference>
<name>A0A7G3UNI4_STRT9</name>
<keyword evidence="1" id="KW-0812">Transmembrane</keyword>
<evidence type="ECO:0000256" key="1">
    <source>
        <dbReference type="SAM" id="Phobius"/>
    </source>
</evidence>
<keyword evidence="3" id="KW-1185">Reference proteome</keyword>
<proteinExistence type="predicted"/>
<dbReference type="AlphaFoldDB" id="A0A7G3UNI4"/>
<dbReference type="Proteomes" id="UP000005940">
    <property type="component" value="Chromosome"/>
</dbReference>
<gene>
    <name evidence="2" type="ORF">STSU_029040</name>
</gene>
<dbReference type="EMBL" id="CP029159">
    <property type="protein sequence ID" value="QKM71973.1"/>
    <property type="molecule type" value="Genomic_DNA"/>
</dbReference>
<protein>
    <submittedName>
        <fullName evidence="2">Uncharacterized protein</fullName>
    </submittedName>
</protein>
<evidence type="ECO:0000313" key="3">
    <source>
        <dbReference type="Proteomes" id="UP000005940"/>
    </source>
</evidence>
<feature type="transmembrane region" description="Helical" evidence="1">
    <location>
        <begin position="26"/>
        <end position="48"/>
    </location>
</feature>
<keyword evidence="1" id="KW-0472">Membrane</keyword>
<evidence type="ECO:0000313" key="2">
    <source>
        <dbReference type="EMBL" id="QKM71973.1"/>
    </source>
</evidence>
<keyword evidence="1" id="KW-1133">Transmembrane helix</keyword>